<comment type="caution">
    <text evidence="1">The sequence shown here is derived from an EMBL/GenBank/DDBJ whole genome shotgun (WGS) entry which is preliminary data.</text>
</comment>
<dbReference type="InterPro" id="IPR036526">
    <property type="entry name" value="C-N_Hydrolase_sf"/>
</dbReference>
<reference evidence="1" key="1">
    <citation type="journal article" date="2019" name="PLoS Negl. Trop. Dis.">
        <title>Revisiting the worldwide diversity of Leptospira species in the environment.</title>
        <authorList>
            <person name="Vincent A.T."/>
            <person name="Schiettekatte O."/>
            <person name="Bourhy P."/>
            <person name="Veyrier F.J."/>
            <person name="Picardeau M."/>
        </authorList>
    </citation>
    <scope>NUCLEOTIDE SEQUENCE [LARGE SCALE GENOMIC DNA]</scope>
    <source>
        <strain evidence="1">SSS9</strain>
    </source>
</reference>
<protein>
    <submittedName>
        <fullName evidence="1">Amidohydrolase</fullName>
    </submittedName>
</protein>
<evidence type="ECO:0000313" key="2">
    <source>
        <dbReference type="Proteomes" id="UP000297453"/>
    </source>
</evidence>
<organism evidence="1 2">
    <name type="scientific">Leptospira semungkisensis</name>
    <dbReference type="NCBI Taxonomy" id="2484985"/>
    <lineage>
        <taxon>Bacteria</taxon>
        <taxon>Pseudomonadati</taxon>
        <taxon>Spirochaetota</taxon>
        <taxon>Spirochaetia</taxon>
        <taxon>Leptospirales</taxon>
        <taxon>Leptospiraceae</taxon>
        <taxon>Leptospira</taxon>
    </lineage>
</organism>
<dbReference type="Proteomes" id="UP000297453">
    <property type="component" value="Unassembled WGS sequence"/>
</dbReference>
<dbReference type="GO" id="GO:0016787">
    <property type="term" value="F:hydrolase activity"/>
    <property type="evidence" value="ECO:0007669"/>
    <property type="project" value="UniProtKB-KW"/>
</dbReference>
<proteinExistence type="predicted"/>
<sequence length="238" mass="26108">MSSVKITLFQKDLSQPVSPEQRSKLSKEKSDFLILPLYFPGGGNGSPESLASRSKSFLDEVFAVSEVYKGAILGGAMFRRDDEGQLRLSVPIVQNVVLVDWYDVKSLSSEDSPAVPGNGEDSLILGGFRFGIFAGKEINDAARLDRLRSDRVNLAFHLDAVSENGSNYSQDLKDYADLSLKYGIFLIRSSGYGTPFGKKRIGRSLLSTPTGVTWKVAETEQEKEIIKTVNINGINGLF</sequence>
<gene>
    <name evidence="1" type="ORF">EHO59_07320</name>
</gene>
<evidence type="ECO:0000313" key="1">
    <source>
        <dbReference type="EMBL" id="TGK07895.1"/>
    </source>
</evidence>
<name>A0A4R9G9E3_9LEPT</name>
<dbReference type="EMBL" id="RQEP01000005">
    <property type="protein sequence ID" value="TGK07895.1"/>
    <property type="molecule type" value="Genomic_DNA"/>
</dbReference>
<dbReference type="SUPFAM" id="SSF56317">
    <property type="entry name" value="Carbon-nitrogen hydrolase"/>
    <property type="match status" value="1"/>
</dbReference>
<dbReference type="Gene3D" id="3.60.110.10">
    <property type="entry name" value="Carbon-nitrogen hydrolase"/>
    <property type="match status" value="1"/>
</dbReference>
<dbReference type="OrthoDB" id="337992at2"/>
<accession>A0A4R9G9E3</accession>
<keyword evidence="1" id="KW-0378">Hydrolase</keyword>
<keyword evidence="2" id="KW-1185">Reference proteome</keyword>
<dbReference type="AlphaFoldDB" id="A0A4R9G9E3"/>
<dbReference type="RefSeq" id="WP_135586183.1">
    <property type="nucleotide sequence ID" value="NZ_RQEP01000005.1"/>
</dbReference>